<comment type="caution">
    <text evidence="2">The sequence shown here is derived from an EMBL/GenBank/DDBJ whole genome shotgun (WGS) entry which is preliminary data.</text>
</comment>
<evidence type="ECO:0000313" key="3">
    <source>
        <dbReference type="Proteomes" id="UP000188532"/>
    </source>
</evidence>
<organism evidence="2 3">
    <name type="scientific">Mycobacterium kansasii</name>
    <dbReference type="NCBI Taxonomy" id="1768"/>
    <lineage>
        <taxon>Bacteria</taxon>
        <taxon>Bacillati</taxon>
        <taxon>Actinomycetota</taxon>
        <taxon>Actinomycetes</taxon>
        <taxon>Mycobacteriales</taxon>
        <taxon>Mycobacteriaceae</taxon>
        <taxon>Mycobacterium</taxon>
    </lineage>
</organism>
<dbReference type="AlphaFoldDB" id="A0A1V3X0S6"/>
<evidence type="ECO:0000313" key="2">
    <source>
        <dbReference type="EMBL" id="OOK72697.1"/>
    </source>
</evidence>
<sequence length="46" mass="5035">MPVIIAFDETRTAGFFHRLAPSKPNDPPRRRGGSLRAFGAGWVSPP</sequence>
<dbReference type="EMBL" id="MVBN01000005">
    <property type="protein sequence ID" value="OOK72697.1"/>
    <property type="molecule type" value="Genomic_DNA"/>
</dbReference>
<protein>
    <submittedName>
        <fullName evidence="2">Uncharacterized protein</fullName>
    </submittedName>
</protein>
<dbReference type="Proteomes" id="UP000188532">
    <property type="component" value="Unassembled WGS sequence"/>
</dbReference>
<evidence type="ECO:0000256" key="1">
    <source>
        <dbReference type="SAM" id="MobiDB-lite"/>
    </source>
</evidence>
<gene>
    <name evidence="2" type="ORF">BZL29_5093</name>
</gene>
<accession>A0A1V3X0S6</accession>
<reference evidence="2 3" key="1">
    <citation type="submission" date="2017-02" db="EMBL/GenBank/DDBJ databases">
        <title>Complete genome sequences of Mycobacterium kansasii strains isolated from rhesus macaques.</title>
        <authorList>
            <person name="Panda A."/>
            <person name="Nagaraj S."/>
            <person name="Zhao X."/>
            <person name="Tettelin H."/>
            <person name="Detolla L.J."/>
        </authorList>
    </citation>
    <scope>NUCLEOTIDE SEQUENCE [LARGE SCALE GENOMIC DNA]</scope>
    <source>
        <strain evidence="2 3">11-3469</strain>
    </source>
</reference>
<name>A0A1V3X0S6_MYCKA</name>
<proteinExistence type="predicted"/>
<feature type="region of interest" description="Disordered" evidence="1">
    <location>
        <begin position="18"/>
        <end position="46"/>
    </location>
</feature>